<proteinExistence type="predicted"/>
<name>A0ABV6S300_9GAMM</name>
<dbReference type="Proteomes" id="UP001589896">
    <property type="component" value="Unassembled WGS sequence"/>
</dbReference>
<accession>A0ABV6S300</accession>
<dbReference type="RefSeq" id="WP_386676562.1">
    <property type="nucleotide sequence ID" value="NZ_JBHLTG010000014.1"/>
</dbReference>
<dbReference type="InterPro" id="IPR008984">
    <property type="entry name" value="SMAD_FHA_dom_sf"/>
</dbReference>
<organism evidence="2 3">
    <name type="scientific">Lysobacter korlensis</name>
    <dbReference type="NCBI Taxonomy" id="553636"/>
    <lineage>
        <taxon>Bacteria</taxon>
        <taxon>Pseudomonadati</taxon>
        <taxon>Pseudomonadota</taxon>
        <taxon>Gammaproteobacteria</taxon>
        <taxon>Lysobacterales</taxon>
        <taxon>Lysobacteraceae</taxon>
        <taxon>Lysobacter</taxon>
    </lineage>
</organism>
<evidence type="ECO:0000313" key="3">
    <source>
        <dbReference type="Proteomes" id="UP001589896"/>
    </source>
</evidence>
<feature type="region of interest" description="Disordered" evidence="1">
    <location>
        <begin position="1"/>
        <end position="63"/>
    </location>
</feature>
<keyword evidence="3" id="KW-1185">Reference proteome</keyword>
<evidence type="ECO:0000256" key="1">
    <source>
        <dbReference type="SAM" id="MobiDB-lite"/>
    </source>
</evidence>
<feature type="compositionally biased region" description="Acidic residues" evidence="1">
    <location>
        <begin position="52"/>
        <end position="61"/>
    </location>
</feature>
<dbReference type="EMBL" id="JBHLTG010000014">
    <property type="protein sequence ID" value="MFC0682493.1"/>
    <property type="molecule type" value="Genomic_DNA"/>
</dbReference>
<protein>
    <recommendedName>
        <fullName evidence="4">FHA domain-containing protein</fullName>
    </recommendedName>
</protein>
<reference evidence="2 3" key="1">
    <citation type="submission" date="2024-09" db="EMBL/GenBank/DDBJ databases">
        <authorList>
            <person name="Sun Q."/>
            <person name="Mori K."/>
        </authorList>
    </citation>
    <scope>NUCLEOTIDE SEQUENCE [LARGE SCALE GENOMIC DNA]</scope>
    <source>
        <strain evidence="2 3">KCTC 23076</strain>
    </source>
</reference>
<evidence type="ECO:0000313" key="2">
    <source>
        <dbReference type="EMBL" id="MFC0682493.1"/>
    </source>
</evidence>
<sequence>MTEPDQQDTILRPDAMSVALDSPVPDDAAFFDPDDEHTVVRDPTAPAIAGSDEADDDEEDEPHPTEALRFRVSNGAAQVLLDEDVHIGRNPRPPRLDRGTPVRLLRVDSPTGVISSSHLGLRRVGSTAVAADLMSTNGTVVFLPGFPPRRLRQGESVVAPPGTRLEIGEGIVIEVIRPSALG</sequence>
<dbReference type="SUPFAM" id="SSF49879">
    <property type="entry name" value="SMAD/FHA domain"/>
    <property type="match status" value="1"/>
</dbReference>
<gene>
    <name evidence="2" type="ORF">ACFFGH_32080</name>
</gene>
<comment type="caution">
    <text evidence="2">The sequence shown here is derived from an EMBL/GenBank/DDBJ whole genome shotgun (WGS) entry which is preliminary data.</text>
</comment>
<evidence type="ECO:0008006" key="4">
    <source>
        <dbReference type="Google" id="ProtNLM"/>
    </source>
</evidence>
<dbReference type="Gene3D" id="2.60.200.20">
    <property type="match status" value="1"/>
</dbReference>